<dbReference type="PROSITE" id="PS00116">
    <property type="entry name" value="DNA_POLYMERASE_B"/>
    <property type="match status" value="1"/>
</dbReference>
<dbReference type="GO" id="GO:0008296">
    <property type="term" value="F:3'-5'-DNA exonuclease activity"/>
    <property type="evidence" value="ECO:0007669"/>
    <property type="project" value="TreeGrafter"/>
</dbReference>
<evidence type="ECO:0000256" key="7">
    <source>
        <dbReference type="ARBA" id="ARBA00049244"/>
    </source>
</evidence>
<dbReference type="GO" id="GO:0045004">
    <property type="term" value="P:DNA replication proofreading"/>
    <property type="evidence" value="ECO:0007669"/>
    <property type="project" value="TreeGrafter"/>
</dbReference>
<dbReference type="InterPro" id="IPR006134">
    <property type="entry name" value="DNA-dir_DNA_pol_B_multi_dom"/>
</dbReference>
<dbReference type="GO" id="GO:0043625">
    <property type="term" value="C:delta DNA polymerase complex"/>
    <property type="evidence" value="ECO:0007669"/>
    <property type="project" value="TreeGrafter"/>
</dbReference>
<dbReference type="PANTHER" id="PTHR10322">
    <property type="entry name" value="DNA POLYMERASE CATALYTIC SUBUNIT"/>
    <property type="match status" value="1"/>
</dbReference>
<name>A0A6C0J8D6_9ZZZZ</name>
<dbReference type="InterPro" id="IPR017964">
    <property type="entry name" value="DNA-dir_DNA_pol_B_CS"/>
</dbReference>
<dbReference type="Gene3D" id="1.10.287.690">
    <property type="entry name" value="Helix hairpin bin"/>
    <property type="match status" value="1"/>
</dbReference>
<dbReference type="InterPro" id="IPR036397">
    <property type="entry name" value="RNaseH_sf"/>
</dbReference>
<feature type="domain" description="DNA-directed DNA polymerase family B exonuclease" evidence="10">
    <location>
        <begin position="585"/>
        <end position="715"/>
    </location>
</feature>
<evidence type="ECO:0000256" key="3">
    <source>
        <dbReference type="ARBA" id="ARBA00022679"/>
    </source>
</evidence>
<evidence type="ECO:0000256" key="8">
    <source>
        <dbReference type="SAM" id="MobiDB-lite"/>
    </source>
</evidence>
<dbReference type="Gene3D" id="3.30.342.10">
    <property type="entry name" value="DNA Polymerase, chain B, domain 1"/>
    <property type="match status" value="1"/>
</dbReference>
<dbReference type="InterPro" id="IPR006133">
    <property type="entry name" value="DNA-dir_DNA_pol_B_exonuc"/>
</dbReference>
<keyword evidence="4" id="KW-0548">Nucleotidyltransferase</keyword>
<dbReference type="InterPro" id="IPR023211">
    <property type="entry name" value="DNA_pol_palm_dom_sf"/>
</dbReference>
<evidence type="ECO:0000256" key="1">
    <source>
        <dbReference type="ARBA" id="ARBA00005755"/>
    </source>
</evidence>
<dbReference type="SUPFAM" id="SSF53098">
    <property type="entry name" value="Ribonuclease H-like"/>
    <property type="match status" value="1"/>
</dbReference>
<feature type="domain" description="DNA-directed DNA polymerase family B exonuclease" evidence="10">
    <location>
        <begin position="174"/>
        <end position="257"/>
    </location>
</feature>
<dbReference type="GO" id="GO:0000166">
    <property type="term" value="F:nucleotide binding"/>
    <property type="evidence" value="ECO:0007669"/>
    <property type="project" value="InterPro"/>
</dbReference>
<protein>
    <recommendedName>
        <fullName evidence="2">DNA-directed DNA polymerase</fullName>
        <ecNumber evidence="2">2.7.7.7</ecNumber>
    </recommendedName>
</protein>
<dbReference type="InterPro" id="IPR043502">
    <property type="entry name" value="DNA/RNA_pol_sf"/>
</dbReference>
<evidence type="ECO:0000256" key="6">
    <source>
        <dbReference type="ARBA" id="ARBA00023125"/>
    </source>
</evidence>
<feature type="region of interest" description="Disordered" evidence="8">
    <location>
        <begin position="25"/>
        <end position="47"/>
    </location>
</feature>
<comment type="catalytic activity">
    <reaction evidence="7">
        <text>DNA(n) + a 2'-deoxyribonucleoside 5'-triphosphate = DNA(n+1) + diphosphate</text>
        <dbReference type="Rhea" id="RHEA:22508"/>
        <dbReference type="Rhea" id="RHEA-COMP:17339"/>
        <dbReference type="Rhea" id="RHEA-COMP:17340"/>
        <dbReference type="ChEBI" id="CHEBI:33019"/>
        <dbReference type="ChEBI" id="CHEBI:61560"/>
        <dbReference type="ChEBI" id="CHEBI:173112"/>
        <dbReference type="EC" id="2.7.7.7"/>
    </reaction>
</comment>
<sequence length="1338" mass="155137">MVVSKHIKTTTELYVIDWHSLDISEDKDASDSDSDSDSDKDKDSDKEYDPKKYLCNNKFIVRAFCLDEKGNSSTVDINDFTPYFYVKVPNNWTVNDAHIFVKGIKGKARKWYSETLVSHKLINAKPFYGFTANDKFKYIKLLFSCKTAWYHYAKLFDEKIRIFGLNCNEPYHYEPFESNLDPLLRFMHCRDIKAVGWMNIMNIEEKYSNETTCDIQYSCSSNNVYPLEKEGIPSIKYVGFDIEADSSHGDFPIAKKDYQKLARDIIIEYNNIRDLKLYDNMRPVIATFLYQAFQPYYNNYNIQCVELLEPYYPTVKEIITNSWITDDLRTVIDTCSDKLYNIIKDNEQDDAINNVLDIFETEFPAINTDKSDYFALSEQIVIEFNKQVTQNSRSISSDPIGVIINMLELAFNPYYHNLNINRIYTEYNKQPRTDLLIDMIPSINKICQQAYHVLLSLRKVRMYRKNKIKFDKTDYKLDEKVDDYVPSINEILNKYLPKPEDDAVVQIGSTFKKYGETDCYLKHIICLKGCEPIQNKTLIDFEFDGVDLPIKFIEKHIKELEKTSGNKILPPKSEQTKEFWDYWNKNIIETRKKAQYETDKSEVVVETYDTEEEVLLAWQKVISTENPDIVIGYNTFGFDYKYLYDRAEQLGVLQEFSKLGKICNTEEQLVEKKLMSAGLGDNTLYYISMQGRISIDLYKVMQSMHKLDSYKLDSVCREFMYKRKVEVSPQEIFIKQRGTNNERKEIAEYCLIDCILCVRLIDRFELILNNIGMAQVCSVPISFLFLRGQGIKLFSYVAKRCRENGHLIPVMEADEDEGKYEGATVLDPDRGIHDDDPVVVADFNSLYPSCIISENLSHNSFVGSVVVKKGESVNMKGKLLGNTKYEKSLINDEYKGWAYVDIVYDVKKDVPVAPGRKKTHKVVIGHKICRFSQPPNGKKDIIPTILEDLLASRKSTKNKRDTYEEGSFNYNLYDGLQQAYKVTANSLYGIIGARTSQIRLREIAACTTATGRKLINISSKFVRNNYKDSSITYGDTDSIFCKFKCIDRKGNKLYGLDAINKSILLCTESSYLISEQLKKPHNLEFEKAIKPFILLSKKRYHGYYFEKYGSSKYSAKSMGIVLKRRDNAPIVKHIFGGMVDIIMNENSVDKAIEFVRRECDKVLKGKFPLNKFIIAKTLRSYYKAPDSIAHNVLAQRIGKRDPGNKPRGNDRLEFAYIINKEAELQGERIETPEYIRKNKLKLDYGHYITNQIAKPIIQIFELAGKGMDVFDKLLVNYYLDQEGQKRISEYKGLFKTTSRITMGIKIAGKELDSKLDDIFDGYESDKDELLQEMLWELF</sequence>
<dbReference type="GO" id="GO:0006287">
    <property type="term" value="P:base-excision repair, gap-filling"/>
    <property type="evidence" value="ECO:0007669"/>
    <property type="project" value="TreeGrafter"/>
</dbReference>
<comment type="similarity">
    <text evidence="1">Belongs to the DNA polymerase type-B family.</text>
</comment>
<dbReference type="Gene3D" id="1.10.132.60">
    <property type="entry name" value="DNA polymerase family B, C-terminal domain"/>
    <property type="match status" value="1"/>
</dbReference>
<evidence type="ECO:0000259" key="9">
    <source>
        <dbReference type="Pfam" id="PF00136"/>
    </source>
</evidence>
<keyword evidence="5" id="KW-0239">DNA-directed DNA polymerase</keyword>
<dbReference type="InterPro" id="IPR012337">
    <property type="entry name" value="RNaseH-like_sf"/>
</dbReference>
<evidence type="ECO:0000259" key="10">
    <source>
        <dbReference type="Pfam" id="PF03104"/>
    </source>
</evidence>
<organism evidence="11">
    <name type="scientific">viral metagenome</name>
    <dbReference type="NCBI Taxonomy" id="1070528"/>
    <lineage>
        <taxon>unclassified sequences</taxon>
        <taxon>metagenomes</taxon>
        <taxon>organismal metagenomes</taxon>
    </lineage>
</organism>
<reference evidence="11" key="1">
    <citation type="journal article" date="2020" name="Nature">
        <title>Giant virus diversity and host interactions through global metagenomics.</title>
        <authorList>
            <person name="Schulz F."/>
            <person name="Roux S."/>
            <person name="Paez-Espino D."/>
            <person name="Jungbluth S."/>
            <person name="Walsh D.A."/>
            <person name="Denef V.J."/>
            <person name="McMahon K.D."/>
            <person name="Konstantinidis K.T."/>
            <person name="Eloe-Fadrosh E.A."/>
            <person name="Kyrpides N.C."/>
            <person name="Woyke T."/>
        </authorList>
    </citation>
    <scope>NUCLEOTIDE SEQUENCE</scope>
    <source>
        <strain evidence="11">GVMAG-M-3300025860-20</strain>
    </source>
</reference>
<dbReference type="GO" id="GO:0003677">
    <property type="term" value="F:DNA binding"/>
    <property type="evidence" value="ECO:0007669"/>
    <property type="project" value="UniProtKB-KW"/>
</dbReference>
<dbReference type="EC" id="2.7.7.7" evidence="2"/>
<accession>A0A6C0J8D6</accession>
<evidence type="ECO:0000256" key="4">
    <source>
        <dbReference type="ARBA" id="ARBA00022695"/>
    </source>
</evidence>
<dbReference type="PANTHER" id="PTHR10322:SF23">
    <property type="entry name" value="DNA POLYMERASE DELTA CATALYTIC SUBUNIT"/>
    <property type="match status" value="1"/>
</dbReference>
<dbReference type="Gene3D" id="3.90.1600.10">
    <property type="entry name" value="Palm domain of DNA polymerase"/>
    <property type="match status" value="1"/>
</dbReference>
<evidence type="ECO:0000256" key="5">
    <source>
        <dbReference type="ARBA" id="ARBA00022932"/>
    </source>
</evidence>
<dbReference type="InterPro" id="IPR050240">
    <property type="entry name" value="DNA_pol_type-B"/>
</dbReference>
<dbReference type="GO" id="GO:0003887">
    <property type="term" value="F:DNA-directed DNA polymerase activity"/>
    <property type="evidence" value="ECO:0007669"/>
    <property type="project" value="UniProtKB-KW"/>
</dbReference>
<dbReference type="SMART" id="SM00486">
    <property type="entry name" value="POLBc"/>
    <property type="match status" value="1"/>
</dbReference>
<proteinExistence type="inferred from homology"/>
<dbReference type="GO" id="GO:0006297">
    <property type="term" value="P:nucleotide-excision repair, DNA gap filling"/>
    <property type="evidence" value="ECO:0007669"/>
    <property type="project" value="TreeGrafter"/>
</dbReference>
<dbReference type="PRINTS" id="PR00106">
    <property type="entry name" value="DNAPOLB"/>
</dbReference>
<dbReference type="Pfam" id="PF03104">
    <property type="entry name" value="DNA_pol_B_exo1"/>
    <property type="match status" value="2"/>
</dbReference>
<dbReference type="InterPro" id="IPR042087">
    <property type="entry name" value="DNA_pol_B_thumb"/>
</dbReference>
<feature type="compositionally biased region" description="Basic and acidic residues" evidence="8">
    <location>
        <begin position="37"/>
        <end position="47"/>
    </location>
</feature>
<dbReference type="SUPFAM" id="SSF56672">
    <property type="entry name" value="DNA/RNA polymerases"/>
    <property type="match status" value="1"/>
</dbReference>
<dbReference type="Pfam" id="PF00136">
    <property type="entry name" value="DNA_pol_B"/>
    <property type="match status" value="1"/>
</dbReference>
<dbReference type="Gene3D" id="3.30.420.10">
    <property type="entry name" value="Ribonuclease H-like superfamily/Ribonuclease H"/>
    <property type="match status" value="1"/>
</dbReference>
<evidence type="ECO:0000313" key="11">
    <source>
        <dbReference type="EMBL" id="QHU00767.1"/>
    </source>
</evidence>
<feature type="domain" description="DNA-directed DNA polymerase family B multifunctional" evidence="9">
    <location>
        <begin position="779"/>
        <end position="1261"/>
    </location>
</feature>
<keyword evidence="6" id="KW-0238">DNA-binding</keyword>
<keyword evidence="3" id="KW-0808">Transferase</keyword>
<evidence type="ECO:0000256" key="2">
    <source>
        <dbReference type="ARBA" id="ARBA00012417"/>
    </source>
</evidence>
<dbReference type="InterPro" id="IPR006172">
    <property type="entry name" value="DNA-dir_DNA_pol_B"/>
</dbReference>
<dbReference type="EMBL" id="MN740329">
    <property type="protein sequence ID" value="QHU00767.1"/>
    <property type="molecule type" value="Genomic_DNA"/>
</dbReference>